<gene>
    <name evidence="2" type="primary">LOC113473411</name>
</gene>
<evidence type="ECO:0000313" key="1">
    <source>
        <dbReference type="Proteomes" id="UP000079169"/>
    </source>
</evidence>
<proteinExistence type="predicted"/>
<dbReference type="KEGG" id="dci:113473411"/>
<dbReference type="Proteomes" id="UP000079169">
    <property type="component" value="Unplaced"/>
</dbReference>
<accession>A0A3Q0JKK6</accession>
<dbReference type="GeneID" id="113473411"/>
<keyword evidence="1" id="KW-1185">Reference proteome</keyword>
<dbReference type="AlphaFoldDB" id="A0A3Q0JKK6"/>
<dbReference type="PaxDb" id="121845-A0A3Q0JKK6"/>
<organism evidence="1 2">
    <name type="scientific">Diaphorina citri</name>
    <name type="common">Asian citrus psyllid</name>
    <dbReference type="NCBI Taxonomy" id="121845"/>
    <lineage>
        <taxon>Eukaryota</taxon>
        <taxon>Metazoa</taxon>
        <taxon>Ecdysozoa</taxon>
        <taxon>Arthropoda</taxon>
        <taxon>Hexapoda</taxon>
        <taxon>Insecta</taxon>
        <taxon>Pterygota</taxon>
        <taxon>Neoptera</taxon>
        <taxon>Paraneoptera</taxon>
        <taxon>Hemiptera</taxon>
        <taxon>Sternorrhyncha</taxon>
        <taxon>Psylloidea</taxon>
        <taxon>Psyllidae</taxon>
        <taxon>Diaphorininae</taxon>
        <taxon>Diaphorina</taxon>
    </lineage>
</organism>
<protein>
    <submittedName>
        <fullName evidence="2">Uncharacterized protein LOC113473411</fullName>
    </submittedName>
</protein>
<reference evidence="2" key="1">
    <citation type="submission" date="2025-08" db="UniProtKB">
        <authorList>
            <consortium name="RefSeq"/>
        </authorList>
    </citation>
    <scope>IDENTIFICATION</scope>
</reference>
<feature type="non-terminal residue" evidence="2">
    <location>
        <position position="1"/>
    </location>
</feature>
<evidence type="ECO:0000313" key="2">
    <source>
        <dbReference type="RefSeq" id="XP_026688852.1"/>
    </source>
</evidence>
<dbReference type="RefSeq" id="XP_026688852.1">
    <property type="nucleotide sequence ID" value="XM_026833051.1"/>
</dbReference>
<sequence length="73" mass="8665">WGTSLRSLKSTIFMDKTSKKDKIITKKTYLKLLNPVHKTKFTLAWLQHHVTEFIKSEEWTLESTDLKHLDYDA</sequence>
<name>A0A3Q0JKK6_DIACI</name>